<keyword evidence="2" id="KW-1185">Reference proteome</keyword>
<dbReference type="EMBL" id="FUKO01000004">
    <property type="protein sequence ID" value="SJN17150.1"/>
    <property type="molecule type" value="Genomic_DNA"/>
</dbReference>
<proteinExistence type="predicted"/>
<dbReference type="Proteomes" id="UP000196320">
    <property type="component" value="Unassembled WGS sequence"/>
</dbReference>
<name>A0A1R4IBI4_9MICO</name>
<organism evidence="1 2">
    <name type="scientific">Microbacterium esteraromaticum</name>
    <dbReference type="NCBI Taxonomy" id="57043"/>
    <lineage>
        <taxon>Bacteria</taxon>
        <taxon>Bacillati</taxon>
        <taxon>Actinomycetota</taxon>
        <taxon>Actinomycetes</taxon>
        <taxon>Micrococcales</taxon>
        <taxon>Microbacteriaceae</taxon>
        <taxon>Microbacterium</taxon>
    </lineage>
</organism>
<sequence>MMQGRTVSRRRGALRVDLSILTLIGLLLFAAIGAGGAALYQQFYSPTAFVERYLGLLSSGRAADALRTPGVAVDLSLLENSGIEPTASEALLRTAALTTLTDYEVTSEKQEDGTYRVAVDYTAGGVEGSSTFSVERNGWIGVVPDWRFAQSPLAEIELTVRGSDTFAVNGFALDRRQVSSHGADAAPLDPLHLLVFTPGLYSVTVDTAISATPGVSVLADTAMARTPVHVQALPTEKFTEVVQERVDEFLAQCAEQQVLLPTACPFGLEVQNRLAPDSLPKWSIATQPKVTIQPDGANWAIPAVDAVAHIEAKIQSLFDGSVRDFSEDVPFQVNGTITILADGSASIRVGSPDADDD</sequence>
<evidence type="ECO:0000313" key="2">
    <source>
        <dbReference type="Proteomes" id="UP000196320"/>
    </source>
</evidence>
<evidence type="ECO:0000313" key="1">
    <source>
        <dbReference type="EMBL" id="SJN17150.1"/>
    </source>
</evidence>
<reference evidence="1 2" key="1">
    <citation type="submission" date="2017-02" db="EMBL/GenBank/DDBJ databases">
        <authorList>
            <person name="Peterson S.W."/>
        </authorList>
    </citation>
    <scope>NUCLEOTIDE SEQUENCE [LARGE SCALE GENOMIC DNA]</scope>
    <source>
        <strain evidence="1 2">B Mb 05.01</strain>
    </source>
</reference>
<dbReference type="AlphaFoldDB" id="A0A1R4IBI4"/>
<dbReference type="OrthoDB" id="3818356at2"/>
<gene>
    <name evidence="1" type="ORF">FM104_01260</name>
</gene>
<accession>A0A1R4IBI4</accession>
<dbReference type="RefSeq" id="WP_087129648.1">
    <property type="nucleotide sequence ID" value="NZ_FUKO01000004.1"/>
</dbReference>
<protein>
    <submittedName>
        <fullName evidence="1">Uncharacterized protein</fullName>
    </submittedName>
</protein>